<comment type="caution">
    <text evidence="1">The sequence shown here is derived from an EMBL/GenBank/DDBJ whole genome shotgun (WGS) entry which is preliminary data.</text>
</comment>
<protein>
    <submittedName>
        <fullName evidence="1">Uncharacterized protein</fullName>
    </submittedName>
</protein>
<reference evidence="1" key="2">
    <citation type="journal article" date="2021" name="PeerJ">
        <title>Extensive microbial diversity within the chicken gut microbiome revealed by metagenomics and culture.</title>
        <authorList>
            <person name="Gilroy R."/>
            <person name="Ravi A."/>
            <person name="Getino M."/>
            <person name="Pursley I."/>
            <person name="Horton D.L."/>
            <person name="Alikhan N.F."/>
            <person name="Baker D."/>
            <person name="Gharbi K."/>
            <person name="Hall N."/>
            <person name="Watson M."/>
            <person name="Adriaenssens E.M."/>
            <person name="Foster-Nyarko E."/>
            <person name="Jarju S."/>
            <person name="Secka A."/>
            <person name="Antonio M."/>
            <person name="Oren A."/>
            <person name="Chaudhuri R.R."/>
            <person name="La Ragione R."/>
            <person name="Hildebrand F."/>
            <person name="Pallen M.J."/>
        </authorList>
    </citation>
    <scope>NUCLEOTIDE SEQUENCE</scope>
    <source>
        <strain evidence="1">11687</strain>
    </source>
</reference>
<accession>A0A9D1MEJ4</accession>
<dbReference type="Proteomes" id="UP000824081">
    <property type="component" value="Unassembled WGS sequence"/>
</dbReference>
<reference evidence="1" key="1">
    <citation type="submission" date="2020-10" db="EMBL/GenBank/DDBJ databases">
        <authorList>
            <person name="Gilroy R."/>
        </authorList>
    </citation>
    <scope>NUCLEOTIDE SEQUENCE</scope>
    <source>
        <strain evidence="1">11687</strain>
    </source>
</reference>
<gene>
    <name evidence="1" type="ORF">IAC57_01740</name>
</gene>
<proteinExistence type="predicted"/>
<organism evidence="1 2">
    <name type="scientific">Candidatus Scatosoma pullistercoris</name>
    <dbReference type="NCBI Taxonomy" id="2840934"/>
    <lineage>
        <taxon>Bacteria</taxon>
        <taxon>Bacillati</taxon>
        <taxon>Bacillota</taxon>
        <taxon>Clostridia</taxon>
        <taxon>Candidatus Scatosoma</taxon>
    </lineage>
</organism>
<name>A0A9D1MEJ4_9FIRM</name>
<evidence type="ECO:0000313" key="2">
    <source>
        <dbReference type="Proteomes" id="UP000824081"/>
    </source>
</evidence>
<evidence type="ECO:0000313" key="1">
    <source>
        <dbReference type="EMBL" id="HIU58801.1"/>
    </source>
</evidence>
<dbReference type="AlphaFoldDB" id="A0A9D1MEJ4"/>
<sequence length="53" mass="6313">MKIQLVPLSPEDREQFILDNQWAFRYGAMFEFGERDRSLNAEGEIISRKTIEH</sequence>
<dbReference type="EMBL" id="DVMZ01000051">
    <property type="protein sequence ID" value="HIU58801.1"/>
    <property type="molecule type" value="Genomic_DNA"/>
</dbReference>